<feature type="region of interest" description="Disordered" evidence="2">
    <location>
        <begin position="148"/>
        <end position="168"/>
    </location>
</feature>
<accession>A0AA97AIG4</accession>
<protein>
    <submittedName>
        <fullName evidence="4">Uma2 family endonuclease</fullName>
    </submittedName>
</protein>
<dbReference type="PANTHER" id="PTHR33352:SF3">
    <property type="entry name" value="SLR1612 PROTEIN"/>
    <property type="match status" value="1"/>
</dbReference>
<dbReference type="GO" id="GO:0004519">
    <property type="term" value="F:endonuclease activity"/>
    <property type="evidence" value="ECO:0007669"/>
    <property type="project" value="UniProtKB-KW"/>
</dbReference>
<keyword evidence="4" id="KW-0540">Nuclease</keyword>
<dbReference type="CDD" id="cd06260">
    <property type="entry name" value="DUF820-like"/>
    <property type="match status" value="1"/>
</dbReference>
<dbReference type="InterPro" id="IPR008538">
    <property type="entry name" value="Uma2"/>
</dbReference>
<feature type="coiled-coil region" evidence="1">
    <location>
        <begin position="253"/>
        <end position="287"/>
    </location>
</feature>
<dbReference type="EMBL" id="CP053586">
    <property type="protein sequence ID" value="WNZ21827.1"/>
    <property type="molecule type" value="Genomic_DNA"/>
</dbReference>
<evidence type="ECO:0000256" key="2">
    <source>
        <dbReference type="SAM" id="MobiDB-lite"/>
    </source>
</evidence>
<proteinExistence type="predicted"/>
<dbReference type="AlphaFoldDB" id="A0AA97AIG4"/>
<dbReference type="Pfam" id="PF05685">
    <property type="entry name" value="Uma2"/>
    <property type="match status" value="1"/>
</dbReference>
<keyword evidence="4" id="KW-0255">Endonuclease</keyword>
<feature type="region of interest" description="Disordered" evidence="2">
    <location>
        <begin position="1"/>
        <end position="35"/>
    </location>
</feature>
<feature type="domain" description="Putative restriction endonuclease" evidence="3">
    <location>
        <begin position="26"/>
        <end position="227"/>
    </location>
</feature>
<keyword evidence="1" id="KW-0175">Coiled coil</keyword>
<keyword evidence="4" id="KW-0378">Hydrolase</keyword>
<dbReference type="PANTHER" id="PTHR33352">
    <property type="entry name" value="SLR1095 PROTEIN"/>
    <property type="match status" value="1"/>
</dbReference>
<name>A0AA97AIG4_9CYAN</name>
<organism evidence="4">
    <name type="scientific">Leptolyngbya sp. NK1-12</name>
    <dbReference type="NCBI Taxonomy" id="2547451"/>
    <lineage>
        <taxon>Bacteria</taxon>
        <taxon>Bacillati</taxon>
        <taxon>Cyanobacteriota</taxon>
        <taxon>Cyanophyceae</taxon>
        <taxon>Leptolyngbyales</taxon>
        <taxon>Leptolyngbyaceae</taxon>
        <taxon>Leptolyngbya group</taxon>
        <taxon>Leptolyngbya</taxon>
    </lineage>
</organism>
<evidence type="ECO:0000313" key="4">
    <source>
        <dbReference type="EMBL" id="WNZ21827.1"/>
    </source>
</evidence>
<evidence type="ECO:0000256" key="1">
    <source>
        <dbReference type="SAM" id="Coils"/>
    </source>
</evidence>
<sequence length="310" mass="35878">MDPRFYPIPQTDPPRSPRDTLPTMYDLPSEDPEEPGLPDVFHDLQPQLLSATLRLRYYASDQIFTGTDLNLYYDVRHPLWHKRPDWFLVLGVPRLYDQMDLRASYVVWQEGVNPFVVVELLSPGTEKEDLGRYANLPPASSDLEIEAADSSPERSDIANGRSSTETPPGKWQVYEQILRVPYYIVFSRYTNQLRFFQLIGGHYQEQRLDSADPRIWIPELELGLGLWFGDYDGITRPWLRWYDEQGNWIPTDAERNQVLVQEAEQERQRAEQAERQLRQVVLNLLQQGMGKAQVAQLTGLSEAEVENLAG</sequence>
<evidence type="ECO:0000259" key="3">
    <source>
        <dbReference type="Pfam" id="PF05685"/>
    </source>
</evidence>
<dbReference type="RefSeq" id="WP_316433133.1">
    <property type="nucleotide sequence ID" value="NZ_CP053586.1"/>
</dbReference>
<reference evidence="4" key="1">
    <citation type="submission" date="2020-05" db="EMBL/GenBank/DDBJ databases">
        <authorList>
            <person name="Zhu T."/>
            <person name="Keshari N."/>
            <person name="Lu X."/>
        </authorList>
    </citation>
    <scope>NUCLEOTIDE SEQUENCE</scope>
    <source>
        <strain evidence="4">NK1-12</strain>
    </source>
</reference>
<gene>
    <name evidence="4" type="ORF">HJG54_02385</name>
</gene>